<dbReference type="Proteomes" id="UP000321046">
    <property type="component" value="Unassembled WGS sequence"/>
</dbReference>
<dbReference type="RefSeq" id="WP_146973453.1">
    <property type="nucleotide sequence ID" value="NZ_VOSL01000023.1"/>
</dbReference>
<protein>
    <recommendedName>
        <fullName evidence="4">Lipoprotein</fullName>
    </recommendedName>
</protein>
<reference evidence="2 3" key="1">
    <citation type="submission" date="2019-08" db="EMBL/GenBank/DDBJ databases">
        <title>Bradymonadales sp. TMQ2.</title>
        <authorList>
            <person name="Liang Q."/>
        </authorList>
    </citation>
    <scope>NUCLEOTIDE SEQUENCE [LARGE SCALE GENOMIC DNA]</scope>
    <source>
        <strain evidence="2 3">TMQ2</strain>
    </source>
</reference>
<evidence type="ECO:0000313" key="3">
    <source>
        <dbReference type="Proteomes" id="UP000321046"/>
    </source>
</evidence>
<proteinExistence type="predicted"/>
<name>A0A5C6XHF9_9DELT</name>
<dbReference type="PROSITE" id="PS51257">
    <property type="entry name" value="PROKAR_LIPOPROTEIN"/>
    <property type="match status" value="1"/>
</dbReference>
<feature type="chain" id="PRO_5023028024" description="Lipoprotein" evidence="1">
    <location>
        <begin position="22"/>
        <end position="318"/>
    </location>
</feature>
<accession>A0A5C6XHF9</accession>
<dbReference type="AlphaFoldDB" id="A0A5C6XHF9"/>
<dbReference type="OrthoDB" id="5499106at2"/>
<sequence>MKTSLAILLIALPGLILVACAGAPTPENSPAAPTTERKGTVIQTEVRTSPPPSLPAGCTFTQNDAVSYILTCGPTLSFLARVETADVTPLMVEAQEDSVERTLQNTGWQVRRGERVEISADAGTLQLRHFRAERDDERINAFAGFAPSGPQRHRFFTCFLPDELVARWPTECAIRMRLLRDLANATHVTGVYLGGEPVELPEGCALMEKTIRCENNTFTWTEHPATMARQDLERRERDFLASFPRAEPLPLSCTFLGDPVECSSWRVDKEGYLPQLVLIAYATVGETTLQLSCEAAITEEASQRLPACEPFLTLTREE</sequence>
<keyword evidence="1" id="KW-0732">Signal</keyword>
<evidence type="ECO:0000256" key="1">
    <source>
        <dbReference type="SAM" id="SignalP"/>
    </source>
</evidence>
<dbReference type="EMBL" id="VOSL01000023">
    <property type="protein sequence ID" value="TXD40844.1"/>
    <property type="molecule type" value="Genomic_DNA"/>
</dbReference>
<organism evidence="2 3">
    <name type="scientific">Lujinxingia vulgaris</name>
    <dbReference type="NCBI Taxonomy" id="2600176"/>
    <lineage>
        <taxon>Bacteria</taxon>
        <taxon>Deltaproteobacteria</taxon>
        <taxon>Bradymonadales</taxon>
        <taxon>Lujinxingiaceae</taxon>
        <taxon>Lujinxingia</taxon>
    </lineage>
</organism>
<comment type="caution">
    <text evidence="2">The sequence shown here is derived from an EMBL/GenBank/DDBJ whole genome shotgun (WGS) entry which is preliminary data.</text>
</comment>
<gene>
    <name evidence="2" type="ORF">FRC96_05220</name>
</gene>
<evidence type="ECO:0008006" key="4">
    <source>
        <dbReference type="Google" id="ProtNLM"/>
    </source>
</evidence>
<evidence type="ECO:0000313" key="2">
    <source>
        <dbReference type="EMBL" id="TXD40844.1"/>
    </source>
</evidence>
<feature type="signal peptide" evidence="1">
    <location>
        <begin position="1"/>
        <end position="21"/>
    </location>
</feature>